<dbReference type="Proteomes" id="UP000078148">
    <property type="component" value="Chromosome"/>
</dbReference>
<gene>
    <name evidence="3" type="ORF">AR543_07095</name>
</gene>
<reference evidence="3 4" key="2">
    <citation type="journal article" date="2016" name="Int. J. Syst. Evol. Microbiol.">
        <title>Paenibacillus bovis sp. nov., isolated from raw yak (Bos grunniens) milk.</title>
        <authorList>
            <person name="Gao C."/>
            <person name="Han J."/>
            <person name="Liu Z."/>
            <person name="Xu X."/>
            <person name="Hang F."/>
            <person name="Wu Z."/>
        </authorList>
    </citation>
    <scope>NUCLEOTIDE SEQUENCE [LARGE SCALE GENOMIC DNA]</scope>
    <source>
        <strain evidence="3 4">BD3526</strain>
    </source>
</reference>
<reference evidence="4" key="1">
    <citation type="submission" date="2015-10" db="EMBL/GenBank/DDBJ databases">
        <title>Genome of Paenibacillus bovis sp. nov.</title>
        <authorList>
            <person name="Wu Z."/>
            <person name="Gao C."/>
            <person name="Liu Z."/>
            <person name="Zheng H."/>
        </authorList>
    </citation>
    <scope>NUCLEOTIDE SEQUENCE [LARGE SCALE GENOMIC DNA]</scope>
    <source>
        <strain evidence="4">BD3526</strain>
    </source>
</reference>
<keyword evidence="1" id="KW-1133">Transmembrane helix</keyword>
<name>A0A172ZE64_9BACL</name>
<evidence type="ECO:0000259" key="2">
    <source>
        <dbReference type="Pfam" id="PF20862"/>
    </source>
</evidence>
<keyword evidence="4" id="KW-1185">Reference proteome</keyword>
<proteinExistence type="predicted"/>
<keyword evidence="1" id="KW-0812">Transmembrane</keyword>
<organism evidence="3 4">
    <name type="scientific">Paenibacillus bovis</name>
    <dbReference type="NCBI Taxonomy" id="1616788"/>
    <lineage>
        <taxon>Bacteria</taxon>
        <taxon>Bacillati</taxon>
        <taxon>Bacillota</taxon>
        <taxon>Bacilli</taxon>
        <taxon>Bacillales</taxon>
        <taxon>Paenibacillaceae</taxon>
        <taxon>Paenibacillus</taxon>
    </lineage>
</organism>
<evidence type="ECO:0000313" key="4">
    <source>
        <dbReference type="Proteomes" id="UP000078148"/>
    </source>
</evidence>
<dbReference type="Pfam" id="PF20862">
    <property type="entry name" value="DUF6843"/>
    <property type="match status" value="1"/>
</dbReference>
<dbReference type="OrthoDB" id="68404at2"/>
<dbReference type="EMBL" id="CP013023">
    <property type="protein sequence ID" value="ANF95793.1"/>
    <property type="molecule type" value="Genomic_DNA"/>
</dbReference>
<evidence type="ECO:0000313" key="3">
    <source>
        <dbReference type="EMBL" id="ANF95793.1"/>
    </source>
</evidence>
<protein>
    <recommendedName>
        <fullName evidence="2">DUF6843 domain-containing protein</fullName>
    </recommendedName>
</protein>
<dbReference type="KEGG" id="pbv:AR543_07095"/>
<feature type="transmembrane region" description="Helical" evidence="1">
    <location>
        <begin position="12"/>
        <end position="29"/>
    </location>
</feature>
<keyword evidence="1" id="KW-0472">Membrane</keyword>
<accession>A0A172ZE64</accession>
<evidence type="ECO:0000256" key="1">
    <source>
        <dbReference type="SAM" id="Phobius"/>
    </source>
</evidence>
<dbReference type="AlphaFoldDB" id="A0A172ZE64"/>
<sequence>MKDSTRQRTGFILLAALSLITIIILSMIFTNSRRASVYLIPENYRGWVQIIYNQQSYPPIDISLTKATFRIGSDGVLRTSTPEVSEGIAEDQYYWIDAQGERTPIDTQKLIHGKSVRSSGTDGTEQDSETVAEEFFVGTEEAYKQTPAPSLEDHL</sequence>
<dbReference type="RefSeq" id="WP_060533061.1">
    <property type="nucleotide sequence ID" value="NZ_CP013023.1"/>
</dbReference>
<dbReference type="InterPro" id="IPR049293">
    <property type="entry name" value="DUF6843"/>
</dbReference>
<feature type="domain" description="DUF6843" evidence="2">
    <location>
        <begin position="35"/>
        <end position="142"/>
    </location>
</feature>